<evidence type="ECO:0000256" key="16">
    <source>
        <dbReference type="ARBA" id="ARBA00038053"/>
    </source>
</evidence>
<evidence type="ECO:0000313" key="22">
    <source>
        <dbReference type="EMBL" id="UWZ79865.1"/>
    </source>
</evidence>
<keyword evidence="5" id="KW-0328">Glycosyltransferase</keyword>
<dbReference type="InterPro" id="IPR001182">
    <property type="entry name" value="FtsW/RodA"/>
</dbReference>
<feature type="transmembrane region" description="Helical" evidence="21">
    <location>
        <begin position="186"/>
        <end position="205"/>
    </location>
</feature>
<evidence type="ECO:0000256" key="2">
    <source>
        <dbReference type="ARBA" id="ARBA00004752"/>
    </source>
</evidence>
<keyword evidence="10 21" id="KW-1133">Transmembrane helix</keyword>
<evidence type="ECO:0000256" key="18">
    <source>
        <dbReference type="ARBA" id="ARBA00041418"/>
    </source>
</evidence>
<dbReference type="PROSITE" id="PS00428">
    <property type="entry name" value="FTSW_RODA_SPOVE"/>
    <property type="match status" value="1"/>
</dbReference>
<feature type="transmembrane region" description="Helical" evidence="21">
    <location>
        <begin position="74"/>
        <end position="94"/>
    </location>
</feature>
<feature type="transmembrane region" description="Helical" evidence="21">
    <location>
        <begin position="138"/>
        <end position="157"/>
    </location>
</feature>
<keyword evidence="11 21" id="KW-0472">Membrane</keyword>
<sequence>MATRREFDTTILLLVVVLTCFGVVMVYSSSSIMAAKRFNDGFFFLKRQGLYAAAGFLIMAAAMHIDYRFWRRLTLLGLAAAVIFLIAVLIPGVGANVGGASRWLRFPGFSVQPAELAKLAMVFYLAHSLARKKDKLHSFKLGFLPYMLVVGCLLGLLLLQPDLGSAIVIAVVALTMLLVAGARLSYLLSVALMALPVLYLAIMQVDYRRRRILAFLDPWDDPFNTGFQILQSWTAFGLGGLLGKGLGEGQQKLFYLPEAHTDFIFSVVGEELGFIGVLVVTAMFLVFCLRGIRIAQQAPDDYGRHLAFGLTFLIGMGAFINMGVVLGLLPTKGLALPLLSYGGTSLLTTLFAVGVLLNISRQTGEVKA</sequence>
<dbReference type="PANTHER" id="PTHR30474">
    <property type="entry name" value="CELL CYCLE PROTEIN"/>
    <property type="match status" value="1"/>
</dbReference>
<feature type="transmembrane region" description="Helical" evidence="21">
    <location>
        <begin position="338"/>
        <end position="359"/>
    </location>
</feature>
<organism evidence="22 23">
    <name type="scientific">Geoalkalibacter halelectricus</name>
    <dbReference type="NCBI Taxonomy" id="2847045"/>
    <lineage>
        <taxon>Bacteria</taxon>
        <taxon>Pseudomonadati</taxon>
        <taxon>Thermodesulfobacteriota</taxon>
        <taxon>Desulfuromonadia</taxon>
        <taxon>Desulfuromonadales</taxon>
        <taxon>Geoalkalibacteraceae</taxon>
        <taxon>Geoalkalibacter</taxon>
    </lineage>
</organism>
<evidence type="ECO:0000256" key="7">
    <source>
        <dbReference type="ARBA" id="ARBA00022692"/>
    </source>
</evidence>
<feature type="transmembrane region" description="Helical" evidence="21">
    <location>
        <begin position="163"/>
        <end position="179"/>
    </location>
</feature>
<feature type="transmembrane region" description="Helical" evidence="21">
    <location>
        <begin position="272"/>
        <end position="293"/>
    </location>
</feature>
<feature type="transmembrane region" description="Helical" evidence="21">
    <location>
        <begin position="305"/>
        <end position="326"/>
    </location>
</feature>
<dbReference type="InterPro" id="IPR018365">
    <property type="entry name" value="Cell_cycle_FtsW-rel_CS"/>
</dbReference>
<evidence type="ECO:0000256" key="3">
    <source>
        <dbReference type="ARBA" id="ARBA00022475"/>
    </source>
</evidence>
<evidence type="ECO:0000256" key="8">
    <source>
        <dbReference type="ARBA" id="ARBA00022960"/>
    </source>
</evidence>
<evidence type="ECO:0000256" key="4">
    <source>
        <dbReference type="ARBA" id="ARBA00022618"/>
    </source>
</evidence>
<feature type="transmembrane region" description="Helical" evidence="21">
    <location>
        <begin position="49"/>
        <end position="67"/>
    </location>
</feature>
<evidence type="ECO:0000313" key="23">
    <source>
        <dbReference type="Proteomes" id="UP001060414"/>
    </source>
</evidence>
<dbReference type="Proteomes" id="UP001060414">
    <property type="component" value="Chromosome"/>
</dbReference>
<feature type="transmembrane region" description="Helical" evidence="21">
    <location>
        <begin position="106"/>
        <end position="126"/>
    </location>
</feature>
<dbReference type="EC" id="2.4.99.28" evidence="19"/>
<accession>A0ABY5ZPP8</accession>
<comment type="pathway">
    <text evidence="2">Cell wall biogenesis; peptidoglycan biosynthesis.</text>
</comment>
<comment type="catalytic activity">
    <reaction evidence="20">
        <text>[GlcNAc-(1-&gt;4)-Mur2Ac(oyl-L-Ala-gamma-D-Glu-L-Lys-D-Ala-D-Ala)](n)-di-trans,octa-cis-undecaprenyl diphosphate + beta-D-GlcNAc-(1-&gt;4)-Mur2Ac(oyl-L-Ala-gamma-D-Glu-L-Lys-D-Ala-D-Ala)-di-trans,octa-cis-undecaprenyl diphosphate = [GlcNAc-(1-&gt;4)-Mur2Ac(oyl-L-Ala-gamma-D-Glu-L-Lys-D-Ala-D-Ala)](n+1)-di-trans,octa-cis-undecaprenyl diphosphate + di-trans,octa-cis-undecaprenyl diphosphate + H(+)</text>
        <dbReference type="Rhea" id="RHEA:23708"/>
        <dbReference type="Rhea" id="RHEA-COMP:9602"/>
        <dbReference type="Rhea" id="RHEA-COMP:9603"/>
        <dbReference type="ChEBI" id="CHEBI:15378"/>
        <dbReference type="ChEBI" id="CHEBI:58405"/>
        <dbReference type="ChEBI" id="CHEBI:60033"/>
        <dbReference type="ChEBI" id="CHEBI:78435"/>
        <dbReference type="EC" id="2.4.99.28"/>
    </reaction>
</comment>
<dbReference type="InterPro" id="IPR013437">
    <property type="entry name" value="FtsW"/>
</dbReference>
<dbReference type="EMBL" id="CP092109">
    <property type="protein sequence ID" value="UWZ79865.1"/>
    <property type="molecule type" value="Genomic_DNA"/>
</dbReference>
<evidence type="ECO:0000256" key="13">
    <source>
        <dbReference type="ARBA" id="ARBA00023316"/>
    </source>
</evidence>
<keyword evidence="9" id="KW-0573">Peptidoglycan synthesis</keyword>
<dbReference type="Pfam" id="PF01098">
    <property type="entry name" value="FTSW_RODA_SPOVE"/>
    <property type="match status" value="1"/>
</dbReference>
<protein>
    <recommendedName>
        <fullName evidence="17">Probable peptidoglycan glycosyltransferase FtsW</fullName>
        <ecNumber evidence="19">2.4.99.28</ecNumber>
    </recommendedName>
    <alternativeName>
        <fullName evidence="18">Cell division protein FtsW</fullName>
    </alternativeName>
    <alternativeName>
        <fullName evidence="15">Cell wall polymerase</fullName>
    </alternativeName>
    <alternativeName>
        <fullName evidence="14">Peptidoglycan polymerase</fullName>
    </alternativeName>
</protein>
<evidence type="ECO:0000256" key="5">
    <source>
        <dbReference type="ARBA" id="ARBA00022676"/>
    </source>
</evidence>
<evidence type="ECO:0000256" key="1">
    <source>
        <dbReference type="ARBA" id="ARBA00004651"/>
    </source>
</evidence>
<evidence type="ECO:0000256" key="12">
    <source>
        <dbReference type="ARBA" id="ARBA00023306"/>
    </source>
</evidence>
<dbReference type="PANTHER" id="PTHR30474:SF2">
    <property type="entry name" value="PEPTIDOGLYCAN GLYCOSYLTRANSFERASE FTSW-RELATED"/>
    <property type="match status" value="1"/>
</dbReference>
<gene>
    <name evidence="22" type="primary">ftsW</name>
    <name evidence="22" type="ORF">L9S41_00360</name>
</gene>
<keyword evidence="7 21" id="KW-0812">Transmembrane</keyword>
<comment type="similarity">
    <text evidence="16">Belongs to the SEDS family. FtsW subfamily.</text>
</comment>
<dbReference type="RefSeq" id="WP_260748217.1">
    <property type="nucleotide sequence ID" value="NZ_CP092109.1"/>
</dbReference>
<evidence type="ECO:0000256" key="6">
    <source>
        <dbReference type="ARBA" id="ARBA00022679"/>
    </source>
</evidence>
<keyword evidence="12" id="KW-0131">Cell cycle</keyword>
<evidence type="ECO:0000256" key="19">
    <source>
        <dbReference type="ARBA" id="ARBA00044770"/>
    </source>
</evidence>
<evidence type="ECO:0000256" key="11">
    <source>
        <dbReference type="ARBA" id="ARBA00023136"/>
    </source>
</evidence>
<keyword evidence="23" id="KW-1185">Reference proteome</keyword>
<comment type="subcellular location">
    <subcellularLocation>
        <location evidence="1">Cell membrane</location>
        <topology evidence="1">Multi-pass membrane protein</topology>
    </subcellularLocation>
</comment>
<evidence type="ECO:0000256" key="17">
    <source>
        <dbReference type="ARBA" id="ARBA00041185"/>
    </source>
</evidence>
<dbReference type="NCBIfam" id="TIGR02614">
    <property type="entry name" value="ftsW"/>
    <property type="match status" value="1"/>
</dbReference>
<evidence type="ECO:0000256" key="9">
    <source>
        <dbReference type="ARBA" id="ARBA00022984"/>
    </source>
</evidence>
<keyword evidence="3" id="KW-1003">Cell membrane</keyword>
<evidence type="ECO:0000256" key="15">
    <source>
        <dbReference type="ARBA" id="ARBA00033270"/>
    </source>
</evidence>
<reference evidence="22" key="1">
    <citation type="journal article" date="2022" name="Environ. Microbiol.">
        <title>Geoalkalibacter halelectricus SAP #1 sp. nov. possessing extracellular electron transfer and mineral#reducing capabilities from a haloalkaline environment.</title>
        <authorList>
            <person name="Yadav S."/>
            <person name="Singh R."/>
            <person name="Sundharam S.S."/>
            <person name="Chaudhary S."/>
            <person name="Krishnamurthi S."/>
            <person name="Patil S.A."/>
        </authorList>
    </citation>
    <scope>NUCLEOTIDE SEQUENCE</scope>
    <source>
        <strain evidence="22">SAP-1</strain>
    </source>
</reference>
<feature type="transmembrane region" description="Helical" evidence="21">
    <location>
        <begin position="12"/>
        <end position="29"/>
    </location>
</feature>
<keyword evidence="6" id="KW-0808">Transferase</keyword>
<evidence type="ECO:0000256" key="10">
    <source>
        <dbReference type="ARBA" id="ARBA00022989"/>
    </source>
</evidence>
<keyword evidence="8" id="KW-0133">Cell shape</keyword>
<proteinExistence type="inferred from homology"/>
<keyword evidence="4" id="KW-0132">Cell division</keyword>
<evidence type="ECO:0000256" key="20">
    <source>
        <dbReference type="ARBA" id="ARBA00049902"/>
    </source>
</evidence>
<evidence type="ECO:0000256" key="14">
    <source>
        <dbReference type="ARBA" id="ARBA00032370"/>
    </source>
</evidence>
<evidence type="ECO:0000256" key="21">
    <source>
        <dbReference type="SAM" id="Phobius"/>
    </source>
</evidence>
<name>A0ABY5ZPP8_9BACT</name>
<keyword evidence="13" id="KW-0961">Cell wall biogenesis/degradation</keyword>